<organism evidence="1 2">
    <name type="scientific">Clostridium beijerinckii</name>
    <name type="common">Clostridium MP</name>
    <dbReference type="NCBI Taxonomy" id="1520"/>
    <lineage>
        <taxon>Bacteria</taxon>
        <taxon>Bacillati</taxon>
        <taxon>Bacillota</taxon>
        <taxon>Clostridia</taxon>
        <taxon>Eubacteriales</taxon>
        <taxon>Clostridiaceae</taxon>
        <taxon>Clostridium</taxon>
    </lineage>
</organism>
<evidence type="ECO:0000313" key="1">
    <source>
        <dbReference type="EMBL" id="AJG98565.1"/>
    </source>
</evidence>
<protein>
    <submittedName>
        <fullName evidence="1">Uncharacterized protein</fullName>
    </submittedName>
</protein>
<evidence type="ECO:0000313" key="2">
    <source>
        <dbReference type="Proteomes" id="UP000031866"/>
    </source>
</evidence>
<sequence>MKNVKYVRISPKDIDGILIACKTLSESLEKPNIIIGQFNSLTPSQRTAIKNEWSKREAILKSKVEHNHNNNDDMYLTCIMVNLNIIATKYNIDPATVCMCINPPCKDNCKILVK</sequence>
<name>A0A0B5QC99_CLOBE</name>
<gene>
    <name evidence="1" type="ORF">LF65_01967</name>
</gene>
<proteinExistence type="predicted"/>
<dbReference type="RefSeq" id="WP_023976844.1">
    <property type="nucleotide sequence ID" value="NZ_CP010086.2"/>
</dbReference>
<dbReference type="Proteomes" id="UP000031866">
    <property type="component" value="Chromosome"/>
</dbReference>
<dbReference type="OrthoDB" id="1937026at2"/>
<dbReference type="EMBL" id="CP010086">
    <property type="protein sequence ID" value="AJG98565.1"/>
    <property type="molecule type" value="Genomic_DNA"/>
</dbReference>
<reference evidence="2" key="1">
    <citation type="submission" date="2014-12" db="EMBL/GenBank/DDBJ databases">
        <title>Genome sequence of Clostridium beijerinckii strain 59B.</title>
        <authorList>
            <person name="Little G.T."/>
            <person name="Minton N.P."/>
        </authorList>
    </citation>
    <scope>NUCLEOTIDE SEQUENCE [LARGE SCALE GENOMIC DNA]</scope>
    <source>
        <strain evidence="2">59B</strain>
    </source>
</reference>
<dbReference type="AlphaFoldDB" id="A0A0B5QC99"/>
<dbReference type="KEGG" id="cbei:LF65_01967"/>
<accession>A0A0B5QC99</accession>